<organism evidence="1 2">
    <name type="scientific">Gracilariopsis chorda</name>
    <dbReference type="NCBI Taxonomy" id="448386"/>
    <lineage>
        <taxon>Eukaryota</taxon>
        <taxon>Rhodophyta</taxon>
        <taxon>Florideophyceae</taxon>
        <taxon>Rhodymeniophycidae</taxon>
        <taxon>Gracilariales</taxon>
        <taxon>Gracilariaceae</taxon>
        <taxon>Gracilariopsis</taxon>
    </lineage>
</organism>
<keyword evidence="2" id="KW-1185">Reference proteome</keyword>
<proteinExistence type="predicted"/>
<dbReference type="Proteomes" id="UP000247409">
    <property type="component" value="Unassembled WGS sequence"/>
</dbReference>
<evidence type="ECO:0000313" key="1">
    <source>
        <dbReference type="EMBL" id="PXF46086.1"/>
    </source>
</evidence>
<sequence length="137" mass="15485">MEPKKPITKTTIRPHLQTTPVDFPITHVKGVSVLVVPKVDREFGVKSELMLVRAFQMSQQKEATVDGQQSFSLSKRSFKRIDIRLLAWEEFVMLIRSGGSLDDIVTVNTKNKSDLYVKMKICGGLFILYLATKVGML</sequence>
<dbReference type="EMBL" id="NBIV01000044">
    <property type="protein sequence ID" value="PXF46086.1"/>
    <property type="molecule type" value="Genomic_DNA"/>
</dbReference>
<comment type="caution">
    <text evidence="1">The sequence shown here is derived from an EMBL/GenBank/DDBJ whole genome shotgun (WGS) entry which is preliminary data.</text>
</comment>
<evidence type="ECO:0000313" key="2">
    <source>
        <dbReference type="Proteomes" id="UP000247409"/>
    </source>
</evidence>
<name>A0A2V3IVB6_9FLOR</name>
<gene>
    <name evidence="1" type="ORF">BWQ96_04092</name>
</gene>
<reference evidence="1 2" key="1">
    <citation type="journal article" date="2018" name="Mol. Biol. Evol.">
        <title>Analysis of the draft genome of the red seaweed Gracilariopsis chorda provides insights into genome size evolution in Rhodophyta.</title>
        <authorList>
            <person name="Lee J."/>
            <person name="Yang E.C."/>
            <person name="Graf L."/>
            <person name="Yang J.H."/>
            <person name="Qiu H."/>
            <person name="Zel Zion U."/>
            <person name="Chan C.X."/>
            <person name="Stephens T.G."/>
            <person name="Weber A.P.M."/>
            <person name="Boo G.H."/>
            <person name="Boo S.M."/>
            <person name="Kim K.M."/>
            <person name="Shin Y."/>
            <person name="Jung M."/>
            <person name="Lee S.J."/>
            <person name="Yim H.S."/>
            <person name="Lee J.H."/>
            <person name="Bhattacharya D."/>
            <person name="Yoon H.S."/>
        </authorList>
    </citation>
    <scope>NUCLEOTIDE SEQUENCE [LARGE SCALE GENOMIC DNA]</scope>
    <source>
        <strain evidence="1 2">SKKU-2015</strain>
        <tissue evidence="1">Whole body</tissue>
    </source>
</reference>
<dbReference type="AlphaFoldDB" id="A0A2V3IVB6"/>
<accession>A0A2V3IVB6</accession>
<protein>
    <submittedName>
        <fullName evidence="1">Uncharacterized protein</fullName>
    </submittedName>
</protein>